<comment type="caution">
    <text evidence="1">The sequence shown here is derived from an EMBL/GenBank/DDBJ whole genome shotgun (WGS) entry which is preliminary data.</text>
</comment>
<dbReference type="EMBL" id="BKCJ010005523">
    <property type="protein sequence ID" value="GEU67211.1"/>
    <property type="molecule type" value="Genomic_DNA"/>
</dbReference>
<feature type="non-terminal residue" evidence="1">
    <location>
        <position position="1"/>
    </location>
</feature>
<organism evidence="1">
    <name type="scientific">Tanacetum cinerariifolium</name>
    <name type="common">Dalmatian daisy</name>
    <name type="synonym">Chrysanthemum cinerariifolium</name>
    <dbReference type="NCBI Taxonomy" id="118510"/>
    <lineage>
        <taxon>Eukaryota</taxon>
        <taxon>Viridiplantae</taxon>
        <taxon>Streptophyta</taxon>
        <taxon>Embryophyta</taxon>
        <taxon>Tracheophyta</taxon>
        <taxon>Spermatophyta</taxon>
        <taxon>Magnoliopsida</taxon>
        <taxon>eudicotyledons</taxon>
        <taxon>Gunneridae</taxon>
        <taxon>Pentapetalae</taxon>
        <taxon>asterids</taxon>
        <taxon>campanulids</taxon>
        <taxon>Asterales</taxon>
        <taxon>Asteraceae</taxon>
        <taxon>Asteroideae</taxon>
        <taxon>Anthemideae</taxon>
        <taxon>Anthemidinae</taxon>
        <taxon>Tanacetum</taxon>
    </lineage>
</organism>
<protein>
    <submittedName>
        <fullName evidence="1">Uncharacterized protein</fullName>
    </submittedName>
</protein>
<evidence type="ECO:0000313" key="1">
    <source>
        <dbReference type="EMBL" id="GEU67211.1"/>
    </source>
</evidence>
<dbReference type="AlphaFoldDB" id="A0A6L2LZJ8"/>
<name>A0A6L2LZJ8_TANCI</name>
<accession>A0A6L2LZJ8</accession>
<gene>
    <name evidence="1" type="ORF">Tci_039189</name>
</gene>
<reference evidence="1" key="1">
    <citation type="journal article" date="2019" name="Sci. Rep.">
        <title>Draft genome of Tanacetum cinerariifolium, the natural source of mosquito coil.</title>
        <authorList>
            <person name="Yamashiro T."/>
            <person name="Shiraishi A."/>
            <person name="Satake H."/>
            <person name="Nakayama K."/>
        </authorList>
    </citation>
    <scope>NUCLEOTIDE SEQUENCE</scope>
</reference>
<proteinExistence type="predicted"/>
<sequence length="73" mass="8046">PSEATTATTVTIISNTHLPWPHDAIKHAIRKRHLAEEGAHGPAFEALSKHIVNQLKKSTNELQQAKGHDGNFF</sequence>